<proteinExistence type="predicted"/>
<gene>
    <name evidence="1" type="ORF">GCM10009827_042390</name>
</gene>
<evidence type="ECO:0008006" key="3">
    <source>
        <dbReference type="Google" id="ProtNLM"/>
    </source>
</evidence>
<accession>A0ABP4LE64</accession>
<dbReference type="InterPro" id="IPR029044">
    <property type="entry name" value="Nucleotide-diphossugar_trans"/>
</dbReference>
<reference evidence="2" key="1">
    <citation type="journal article" date="2019" name="Int. J. Syst. Evol. Microbiol.">
        <title>The Global Catalogue of Microorganisms (GCM) 10K type strain sequencing project: providing services to taxonomists for standard genome sequencing and annotation.</title>
        <authorList>
            <consortium name="The Broad Institute Genomics Platform"/>
            <consortium name="The Broad Institute Genome Sequencing Center for Infectious Disease"/>
            <person name="Wu L."/>
            <person name="Ma J."/>
        </authorList>
    </citation>
    <scope>NUCLEOTIDE SEQUENCE [LARGE SCALE GENOMIC DNA]</scope>
    <source>
        <strain evidence="2">JCM 15933</strain>
    </source>
</reference>
<evidence type="ECO:0000313" key="2">
    <source>
        <dbReference type="Proteomes" id="UP001501470"/>
    </source>
</evidence>
<dbReference type="Gene3D" id="3.90.550.10">
    <property type="entry name" value="Spore Coat Polysaccharide Biosynthesis Protein SpsA, Chain A"/>
    <property type="match status" value="1"/>
</dbReference>
<comment type="caution">
    <text evidence="1">The sequence shown here is derived from an EMBL/GenBank/DDBJ whole genome shotgun (WGS) entry which is preliminary data.</text>
</comment>
<dbReference type="SUPFAM" id="SSF53448">
    <property type="entry name" value="Nucleotide-diphospho-sugar transferases"/>
    <property type="match status" value="1"/>
</dbReference>
<organism evidence="1 2">
    <name type="scientific">Dactylosporangium maewongense</name>
    <dbReference type="NCBI Taxonomy" id="634393"/>
    <lineage>
        <taxon>Bacteria</taxon>
        <taxon>Bacillati</taxon>
        <taxon>Actinomycetota</taxon>
        <taxon>Actinomycetes</taxon>
        <taxon>Micromonosporales</taxon>
        <taxon>Micromonosporaceae</taxon>
        <taxon>Dactylosporangium</taxon>
    </lineage>
</organism>
<evidence type="ECO:0000313" key="1">
    <source>
        <dbReference type="EMBL" id="GAA1521907.1"/>
    </source>
</evidence>
<sequence>MTGPLSSPAVPGVSAAVIVLLVPTPWSPPGVDPSSWRAALAEDVVDLIAPLPLVQPAIAALPADLPLASKIAWPSMPQYELPTLSIRAALSAAAADGHERAVVLMADAPDLPAMLIGKMIRPLSTRTVAVAPAAGGGLLGLACRLPVPSWLPDLDPETADVATARRPAPEPTMVAAAPGWHRLRTPDDLRHLDLALDGWDATRSLLS</sequence>
<dbReference type="EMBL" id="BAAAQD010000008">
    <property type="protein sequence ID" value="GAA1521907.1"/>
    <property type="molecule type" value="Genomic_DNA"/>
</dbReference>
<protein>
    <recommendedName>
        <fullName evidence="3">2-phospho-L-lactate guanylyltransferase</fullName>
    </recommendedName>
</protein>
<name>A0ABP4LE64_9ACTN</name>
<dbReference type="Proteomes" id="UP001501470">
    <property type="component" value="Unassembled WGS sequence"/>
</dbReference>
<keyword evidence="2" id="KW-1185">Reference proteome</keyword>
<dbReference type="RefSeq" id="WP_344503720.1">
    <property type="nucleotide sequence ID" value="NZ_BAAAQD010000008.1"/>
</dbReference>